<evidence type="ECO:0000313" key="2">
    <source>
        <dbReference type="EMBL" id="MDT0263877.1"/>
    </source>
</evidence>
<keyword evidence="1" id="KW-1133">Transmembrane helix</keyword>
<evidence type="ECO:0000256" key="1">
    <source>
        <dbReference type="SAM" id="Phobius"/>
    </source>
</evidence>
<dbReference type="EMBL" id="JAVREH010000057">
    <property type="protein sequence ID" value="MDT0263877.1"/>
    <property type="molecule type" value="Genomic_DNA"/>
</dbReference>
<name>A0ABU2JFV1_9ACTN</name>
<dbReference type="Proteomes" id="UP001183176">
    <property type="component" value="Unassembled WGS sequence"/>
</dbReference>
<protein>
    <submittedName>
        <fullName evidence="2">Uncharacterized protein</fullName>
    </submittedName>
</protein>
<accession>A0ABU2JFV1</accession>
<proteinExistence type="predicted"/>
<dbReference type="RefSeq" id="WP_311425021.1">
    <property type="nucleotide sequence ID" value="NZ_JAVREH010000057.1"/>
</dbReference>
<reference evidence="3" key="1">
    <citation type="submission" date="2023-07" db="EMBL/GenBank/DDBJ databases">
        <title>30 novel species of actinomycetes from the DSMZ collection.</title>
        <authorList>
            <person name="Nouioui I."/>
        </authorList>
    </citation>
    <scope>NUCLEOTIDE SEQUENCE [LARGE SCALE GENOMIC DNA]</scope>
    <source>
        <strain evidence="3">DSM 44399</strain>
    </source>
</reference>
<comment type="caution">
    <text evidence="2">The sequence shown here is derived from an EMBL/GenBank/DDBJ whole genome shotgun (WGS) entry which is preliminary data.</text>
</comment>
<feature type="transmembrane region" description="Helical" evidence="1">
    <location>
        <begin position="7"/>
        <end position="26"/>
    </location>
</feature>
<gene>
    <name evidence="2" type="ORF">RM423_21105</name>
</gene>
<sequence>MTRRERAVLGGTCGMPVAAAVFLVAYKWDPVWITDKETFVLTLVLPVTTGAVIGWYLPWPPRRGR</sequence>
<organism evidence="2 3">
    <name type="scientific">Jatrophihabitans lederbergiae</name>
    <dbReference type="NCBI Taxonomy" id="3075547"/>
    <lineage>
        <taxon>Bacteria</taxon>
        <taxon>Bacillati</taxon>
        <taxon>Actinomycetota</taxon>
        <taxon>Actinomycetes</taxon>
        <taxon>Jatrophihabitantales</taxon>
        <taxon>Jatrophihabitantaceae</taxon>
        <taxon>Jatrophihabitans</taxon>
    </lineage>
</organism>
<keyword evidence="1" id="KW-0812">Transmembrane</keyword>
<feature type="transmembrane region" description="Helical" evidence="1">
    <location>
        <begin position="38"/>
        <end position="57"/>
    </location>
</feature>
<keyword evidence="1" id="KW-0472">Membrane</keyword>
<keyword evidence="3" id="KW-1185">Reference proteome</keyword>
<evidence type="ECO:0000313" key="3">
    <source>
        <dbReference type="Proteomes" id="UP001183176"/>
    </source>
</evidence>